<dbReference type="Pfam" id="PF00300">
    <property type="entry name" value="His_Phos_1"/>
    <property type="match status" value="1"/>
</dbReference>
<feature type="compositionally biased region" description="Acidic residues" evidence="7">
    <location>
        <begin position="324"/>
        <end position="334"/>
    </location>
</feature>
<keyword evidence="3" id="KW-0324">Glycolysis</keyword>
<dbReference type="SMART" id="SM00855">
    <property type="entry name" value="PGAM"/>
    <property type="match status" value="1"/>
</dbReference>
<evidence type="ECO:0000313" key="8">
    <source>
        <dbReference type="EMBL" id="KAJ5070568.1"/>
    </source>
</evidence>
<dbReference type="SUPFAM" id="SSF53254">
    <property type="entry name" value="Phosphoglycerate mutase-like"/>
    <property type="match status" value="1"/>
</dbReference>
<reference evidence="8" key="1">
    <citation type="submission" date="2022-10" db="EMBL/GenBank/DDBJ databases">
        <title>Novel sulphate-reducing endosymbionts in the free-living metamonad Anaeramoeba.</title>
        <authorList>
            <person name="Jerlstrom-Hultqvist J."/>
            <person name="Cepicka I."/>
            <person name="Gallot-Lavallee L."/>
            <person name="Salas-Leiva D."/>
            <person name="Curtis B.A."/>
            <person name="Zahonova K."/>
            <person name="Pipaliya S."/>
            <person name="Dacks J."/>
            <person name="Roger A.J."/>
        </authorList>
    </citation>
    <scope>NUCLEOTIDE SEQUENCE</scope>
    <source>
        <strain evidence="8">BMAN</strain>
    </source>
</reference>
<sequence length="341" mass="40413">MIKLIFNEKRVENTIKTFFQNFNLNNLGFNFSISSNKQELPFKKETTKKLPIDLVFVRHGESEGNFYFRHSKEKFPDEFLKRPVSLWRLTERGKEQAKIAGKWIRENISPYFDRAFTSEYLRAMETAAYLDLPDARWNTATYLRERDWGQFEGLTSEERWKKFKHQMQRRERDSFFFAPPSGESIATVCLRLDRILSILKEECSEKKVIIVSHGEIISTFMVLIEQISQIRFRELSLENAKKGNRIHNCQVIHYSRRNPKTGSIASSVKWMRSVNPWDLEKSDLSWKELSPPFYTNSKLLSEVEKFPILIDTKKYQKKEKEEPGEIELSEDDFPDPFMPTH</sequence>
<dbReference type="InterPro" id="IPR029033">
    <property type="entry name" value="His_PPase_superfam"/>
</dbReference>
<dbReference type="AlphaFoldDB" id="A0A9Q0LFI9"/>
<feature type="binding site" evidence="6">
    <location>
        <begin position="58"/>
        <end position="65"/>
    </location>
    <ligand>
        <name>substrate</name>
    </ligand>
</feature>
<keyword evidence="4" id="KW-0413">Isomerase</keyword>
<dbReference type="GO" id="GO:0006096">
    <property type="term" value="P:glycolytic process"/>
    <property type="evidence" value="ECO:0007669"/>
    <property type="project" value="UniProtKB-KW"/>
</dbReference>
<protein>
    <recommendedName>
        <fullName evidence="2">phosphoglycerate mutase (2,3-diphosphoglycerate-dependent)</fullName>
        <ecNumber evidence="2">5.4.2.11</ecNumber>
    </recommendedName>
</protein>
<dbReference type="Proteomes" id="UP001149090">
    <property type="component" value="Unassembled WGS sequence"/>
</dbReference>
<comment type="caution">
    <text evidence="8">The sequence shown here is derived from an EMBL/GenBank/DDBJ whole genome shotgun (WGS) entry which is preliminary data.</text>
</comment>
<feature type="active site" description="Proton donor/acceptor" evidence="5">
    <location>
        <position position="145"/>
    </location>
</feature>
<gene>
    <name evidence="8" type="ORF">M0811_10837</name>
</gene>
<dbReference type="OrthoDB" id="354304at2759"/>
<evidence type="ECO:0000256" key="7">
    <source>
        <dbReference type="SAM" id="MobiDB-lite"/>
    </source>
</evidence>
<dbReference type="EMBL" id="JAPDFW010000094">
    <property type="protein sequence ID" value="KAJ5070568.1"/>
    <property type="molecule type" value="Genomic_DNA"/>
</dbReference>
<dbReference type="CDD" id="cd07067">
    <property type="entry name" value="HP_PGM_like"/>
    <property type="match status" value="1"/>
</dbReference>
<dbReference type="InterPro" id="IPR005952">
    <property type="entry name" value="Phosphogly_mut1"/>
</dbReference>
<evidence type="ECO:0000256" key="4">
    <source>
        <dbReference type="ARBA" id="ARBA00023235"/>
    </source>
</evidence>
<evidence type="ECO:0000313" key="9">
    <source>
        <dbReference type="Proteomes" id="UP001149090"/>
    </source>
</evidence>
<evidence type="ECO:0000256" key="6">
    <source>
        <dbReference type="PIRSR" id="PIRSR613078-2"/>
    </source>
</evidence>
<feature type="active site" description="Tele-phosphohistidine intermediate" evidence="5">
    <location>
        <position position="59"/>
    </location>
</feature>
<accession>A0A9Q0LFI9</accession>
<dbReference type="Gene3D" id="3.40.50.1240">
    <property type="entry name" value="Phosphoglycerate mutase-like"/>
    <property type="match status" value="1"/>
</dbReference>
<evidence type="ECO:0000256" key="2">
    <source>
        <dbReference type="ARBA" id="ARBA00012028"/>
    </source>
</evidence>
<evidence type="ECO:0000256" key="5">
    <source>
        <dbReference type="PIRSR" id="PIRSR613078-1"/>
    </source>
</evidence>
<dbReference type="PANTHER" id="PTHR11931">
    <property type="entry name" value="PHOSPHOGLYCERATE MUTASE"/>
    <property type="match status" value="1"/>
</dbReference>
<dbReference type="EC" id="5.4.2.11" evidence="2"/>
<proteinExistence type="inferred from homology"/>
<dbReference type="OMA" id="WNTATYL"/>
<feature type="binding site" evidence="6">
    <location>
        <position position="122"/>
    </location>
    <ligand>
        <name>substrate</name>
    </ligand>
</feature>
<dbReference type="GO" id="GO:0004619">
    <property type="term" value="F:phosphoglycerate mutase activity"/>
    <property type="evidence" value="ECO:0007669"/>
    <property type="project" value="UniProtKB-EC"/>
</dbReference>
<organism evidence="8 9">
    <name type="scientific">Anaeramoeba ignava</name>
    <name type="common">Anaerobic marine amoeba</name>
    <dbReference type="NCBI Taxonomy" id="1746090"/>
    <lineage>
        <taxon>Eukaryota</taxon>
        <taxon>Metamonada</taxon>
        <taxon>Anaeramoebidae</taxon>
        <taxon>Anaeramoeba</taxon>
    </lineage>
</organism>
<dbReference type="InterPro" id="IPR013078">
    <property type="entry name" value="His_Pase_superF_clade-1"/>
</dbReference>
<evidence type="ECO:0000256" key="3">
    <source>
        <dbReference type="ARBA" id="ARBA00023152"/>
    </source>
</evidence>
<feature type="region of interest" description="Disordered" evidence="7">
    <location>
        <begin position="315"/>
        <end position="341"/>
    </location>
</feature>
<keyword evidence="9" id="KW-1185">Reference proteome</keyword>
<name>A0A9Q0LFI9_ANAIG</name>
<comment type="similarity">
    <text evidence="1">Belongs to the phosphoglycerate mutase family. BPG-dependent PGAM subfamily.</text>
</comment>
<evidence type="ECO:0000256" key="1">
    <source>
        <dbReference type="ARBA" id="ARBA00006717"/>
    </source>
</evidence>